<protein>
    <recommendedName>
        <fullName evidence="1">BIG2 domain-containing protein</fullName>
    </recommendedName>
</protein>
<dbReference type="EMBL" id="PGLV01000006">
    <property type="protein sequence ID" value="POZ54303.1"/>
    <property type="molecule type" value="Genomic_DNA"/>
</dbReference>
<evidence type="ECO:0000313" key="3">
    <source>
        <dbReference type="Proteomes" id="UP000237319"/>
    </source>
</evidence>
<feature type="domain" description="BIG2" evidence="1">
    <location>
        <begin position="43"/>
        <end position="124"/>
    </location>
</feature>
<organism evidence="2 3">
    <name type="scientific">Lysinibacillus sphaericus</name>
    <name type="common">Bacillus sphaericus</name>
    <dbReference type="NCBI Taxonomy" id="1421"/>
    <lineage>
        <taxon>Bacteria</taxon>
        <taxon>Bacillati</taxon>
        <taxon>Bacillota</taxon>
        <taxon>Bacilli</taxon>
        <taxon>Bacillales</taxon>
        <taxon>Bacillaceae</taxon>
        <taxon>Lysinibacillus</taxon>
    </lineage>
</organism>
<dbReference type="Proteomes" id="UP000237319">
    <property type="component" value="Unassembled WGS sequence"/>
</dbReference>
<dbReference type="Pfam" id="PF17963">
    <property type="entry name" value="Big_9"/>
    <property type="match status" value="1"/>
</dbReference>
<gene>
    <name evidence="2" type="ORF">LYSIN_04174</name>
</gene>
<dbReference type="InterPro" id="IPR013783">
    <property type="entry name" value="Ig-like_fold"/>
</dbReference>
<sequence>MLDIKLNTRKILVTLCLMLVISIILSFSTQFTYAASNNQLPVVVASERIPKQTITLGQPQKVIDLSKVFYDADGDTLTYKVMSTPFGIVSTQVNGDQLIIEGVAPGNTRIKVTADDGKLGRAMTSFEVEVLPQANTDPVVAEALTNQTLAVNSADSTIDISNVFTDADNDVLTLSAVSNDTDIATVSLNGTILSISPQKVGAATITLTTTDGNGGTISTNFTVTVTAASSNHAPIVAKTIKDQRGNENGVIWNIELNDVFTDEDQDALTLSVNSSNEAVAAVTLNGTTLSLQPKAIGSSTITVTAKDGNGGQVSTTFIVAIEAPTLFISDFLQGGNGRDVIQLSNPKLEDAFGYEIVLHQYNPTTSTRNVERVEMFSSNIASYVVINELFYDFFDLTNATYYNTEFHVANGSYIVAIALERNGQIVDLLGDPTSTTALLPNDGGLARYSRFQSGSSIFESSEWRQLQPGDYSTIK</sequence>
<dbReference type="SMART" id="SM00635">
    <property type="entry name" value="BID_2"/>
    <property type="match status" value="3"/>
</dbReference>
<feature type="domain" description="BIG2" evidence="1">
    <location>
        <begin position="234"/>
        <end position="315"/>
    </location>
</feature>
<evidence type="ECO:0000259" key="1">
    <source>
        <dbReference type="SMART" id="SM00635"/>
    </source>
</evidence>
<dbReference type="Gene3D" id="2.60.40.10">
    <property type="entry name" value="Immunoglobulins"/>
    <property type="match status" value="3"/>
</dbReference>
<feature type="domain" description="BIG2" evidence="1">
    <location>
        <begin position="134"/>
        <end position="219"/>
    </location>
</feature>
<comment type="caution">
    <text evidence="2">The sequence shown here is derived from an EMBL/GenBank/DDBJ whole genome shotgun (WGS) entry which is preliminary data.</text>
</comment>
<name>A0A2S5CTZ3_LYSSH</name>
<proteinExistence type="predicted"/>
<dbReference type="AlphaFoldDB" id="A0A2S5CTZ3"/>
<reference evidence="2 3" key="1">
    <citation type="submission" date="2017-11" db="EMBL/GenBank/DDBJ databases">
        <title>Genome sequence of Lysinibacillus sphaericus, a lignin-degrading bacteria isolated from municipal solid waste soil.</title>
        <authorList>
            <person name="Persinoti G.F."/>
            <person name="Paixao D.A."/>
            <person name="Bugg T.D."/>
            <person name="Squina F.M."/>
        </authorList>
    </citation>
    <scope>NUCLEOTIDE SEQUENCE [LARGE SCALE GENOMIC DNA]</scope>
    <source>
        <strain evidence="2 3">A1</strain>
    </source>
</reference>
<accession>A0A2S5CTZ3</accession>
<dbReference type="InterPro" id="IPR003343">
    <property type="entry name" value="Big_2"/>
</dbReference>
<keyword evidence="3" id="KW-1185">Reference proteome</keyword>
<evidence type="ECO:0000313" key="2">
    <source>
        <dbReference type="EMBL" id="POZ54303.1"/>
    </source>
</evidence>